<dbReference type="EMBL" id="VEPZ02000970">
    <property type="protein sequence ID" value="KAE8706455.1"/>
    <property type="molecule type" value="Genomic_DNA"/>
</dbReference>
<evidence type="ECO:0000256" key="1">
    <source>
        <dbReference type="ARBA" id="ARBA00023316"/>
    </source>
</evidence>
<accession>A0A6A3ATM5</accession>
<feature type="compositionally biased region" description="Polar residues" evidence="2">
    <location>
        <begin position="147"/>
        <end position="163"/>
    </location>
</feature>
<keyword evidence="5" id="KW-1185">Reference proteome</keyword>
<protein>
    <submittedName>
        <fullName evidence="4">Expansin-A8</fullName>
    </submittedName>
</protein>
<dbReference type="PRINTS" id="PR01225">
    <property type="entry name" value="EXPANSNFAMLY"/>
</dbReference>
<reference evidence="4" key="1">
    <citation type="submission" date="2019-09" db="EMBL/GenBank/DDBJ databases">
        <title>Draft genome information of white flower Hibiscus syriacus.</title>
        <authorList>
            <person name="Kim Y.-M."/>
        </authorList>
    </citation>
    <scope>NUCLEOTIDE SEQUENCE [LARGE SCALE GENOMIC DNA]</scope>
    <source>
        <strain evidence="4">YM2019G1</strain>
    </source>
</reference>
<dbReference type="SUPFAM" id="SSF50685">
    <property type="entry name" value="Barwin-like endoglucanases"/>
    <property type="match status" value="1"/>
</dbReference>
<dbReference type="SMART" id="SM00837">
    <property type="entry name" value="DPBB_1"/>
    <property type="match status" value="1"/>
</dbReference>
<name>A0A6A3ATM5_HIBSY</name>
<proteinExistence type="predicted"/>
<organism evidence="4 5">
    <name type="scientific">Hibiscus syriacus</name>
    <name type="common">Rose of Sharon</name>
    <dbReference type="NCBI Taxonomy" id="106335"/>
    <lineage>
        <taxon>Eukaryota</taxon>
        <taxon>Viridiplantae</taxon>
        <taxon>Streptophyta</taxon>
        <taxon>Embryophyta</taxon>
        <taxon>Tracheophyta</taxon>
        <taxon>Spermatophyta</taxon>
        <taxon>Magnoliopsida</taxon>
        <taxon>eudicotyledons</taxon>
        <taxon>Gunneridae</taxon>
        <taxon>Pentapetalae</taxon>
        <taxon>rosids</taxon>
        <taxon>malvids</taxon>
        <taxon>Malvales</taxon>
        <taxon>Malvaceae</taxon>
        <taxon>Malvoideae</taxon>
        <taxon>Hibiscus</taxon>
    </lineage>
</organism>
<evidence type="ECO:0000259" key="3">
    <source>
        <dbReference type="PROSITE" id="PS50842"/>
    </source>
</evidence>
<comment type="caution">
    <text evidence="4">The sequence shown here is derived from an EMBL/GenBank/DDBJ whole genome shotgun (WGS) entry which is preliminary data.</text>
</comment>
<evidence type="ECO:0000256" key="2">
    <source>
        <dbReference type="SAM" id="MobiDB-lite"/>
    </source>
</evidence>
<dbReference type="GO" id="GO:0005576">
    <property type="term" value="C:extracellular region"/>
    <property type="evidence" value="ECO:0007669"/>
    <property type="project" value="InterPro"/>
</dbReference>
<dbReference type="InterPro" id="IPR007118">
    <property type="entry name" value="Expan_Lol_pI"/>
</dbReference>
<dbReference type="PANTHER" id="PTHR31867">
    <property type="entry name" value="EXPANSIN-A15"/>
    <property type="match status" value="1"/>
</dbReference>
<evidence type="ECO:0000313" key="5">
    <source>
        <dbReference type="Proteomes" id="UP000436088"/>
    </source>
</evidence>
<keyword evidence="1" id="KW-0961">Cell wall biogenesis/degradation</keyword>
<sequence>MKLMKMTKVSTTMEDGKVASGYATFYGGGYSSGAMGGACGYGNLYSLGYGTNTAALSTALFNNGLCCGSCYEMSNPPLRHFDMAEPTFLQIARYRAGIVPIWSFRSEERRHHVHNQWPLLLQLDPNHKRRWFRRCQSRALKRDGKQRQGTGAKTGRETPTSTAKPCHSESPKRWQDSYKLQRGPGELAIRTNNQG</sequence>
<feature type="region of interest" description="Disordered" evidence="2">
    <location>
        <begin position="140"/>
        <end position="195"/>
    </location>
</feature>
<evidence type="ECO:0000313" key="4">
    <source>
        <dbReference type="EMBL" id="KAE8706455.1"/>
    </source>
</evidence>
<dbReference type="Gene3D" id="2.40.40.10">
    <property type="entry name" value="RlpA-like domain"/>
    <property type="match status" value="1"/>
</dbReference>
<dbReference type="Proteomes" id="UP000436088">
    <property type="component" value="Unassembled WGS sequence"/>
</dbReference>
<dbReference type="GO" id="GO:0009664">
    <property type="term" value="P:plant-type cell wall organization"/>
    <property type="evidence" value="ECO:0007669"/>
    <property type="project" value="InterPro"/>
</dbReference>
<dbReference type="AlphaFoldDB" id="A0A6A3ATM5"/>
<dbReference type="InterPro" id="IPR036908">
    <property type="entry name" value="RlpA-like_sf"/>
</dbReference>
<gene>
    <name evidence="4" type="ORF">F3Y22_tig00110393pilonHSYRG00218</name>
</gene>
<feature type="compositionally biased region" description="Basic and acidic residues" evidence="2">
    <location>
        <begin position="166"/>
        <end position="176"/>
    </location>
</feature>
<feature type="domain" description="Expansin-like EG45" evidence="3">
    <location>
        <begin position="36"/>
        <end position="101"/>
    </location>
</feature>
<dbReference type="PROSITE" id="PS50842">
    <property type="entry name" value="EXPANSIN_EG45"/>
    <property type="match status" value="1"/>
</dbReference>
<dbReference type="InterPro" id="IPR002963">
    <property type="entry name" value="Expansin"/>
</dbReference>
<dbReference type="InterPro" id="IPR007112">
    <property type="entry name" value="Expansin/allergen_DPBB_dom"/>
</dbReference>